<proteinExistence type="inferred from homology"/>
<organism evidence="9 10">
    <name type="scientific">Escherichia coli H605</name>
    <dbReference type="NCBI Taxonomy" id="656410"/>
    <lineage>
        <taxon>Bacteria</taxon>
        <taxon>Pseudomonadati</taxon>
        <taxon>Pseudomonadota</taxon>
        <taxon>Gammaproteobacteria</taxon>
        <taxon>Enterobacterales</taxon>
        <taxon>Enterobacteriaceae</taxon>
        <taxon>Escherichia</taxon>
    </lineage>
</organism>
<feature type="domain" description="Pili assembly chaperone C-terminal" evidence="8">
    <location>
        <begin position="170"/>
        <end position="226"/>
    </location>
</feature>
<comment type="similarity">
    <text evidence="2">Belongs to the periplasmic pilus chaperone family.</text>
</comment>
<feature type="signal peptide" evidence="6">
    <location>
        <begin position="1"/>
        <end position="20"/>
    </location>
</feature>
<dbReference type="GO" id="GO:0030288">
    <property type="term" value="C:outer membrane-bounded periplasmic space"/>
    <property type="evidence" value="ECO:0007669"/>
    <property type="project" value="InterPro"/>
</dbReference>
<evidence type="ECO:0000256" key="2">
    <source>
        <dbReference type="ARBA" id="ARBA00007399"/>
    </source>
</evidence>
<evidence type="ECO:0000256" key="4">
    <source>
        <dbReference type="ARBA" id="ARBA00022764"/>
    </source>
</evidence>
<dbReference type="Proteomes" id="UP000243401">
    <property type="component" value="Unassembled WGS sequence"/>
</dbReference>
<dbReference type="InterPro" id="IPR001829">
    <property type="entry name" value="Pili_assmbl_chaperone_bac"/>
</dbReference>
<dbReference type="InterPro" id="IPR008962">
    <property type="entry name" value="PapD-like_sf"/>
</dbReference>
<comment type="subcellular location">
    <subcellularLocation>
        <location evidence="1">Periplasm</location>
    </subcellularLocation>
</comment>
<name>A0AAJ3NXG5_ECOLX</name>
<evidence type="ECO:0000259" key="8">
    <source>
        <dbReference type="Pfam" id="PF02753"/>
    </source>
</evidence>
<keyword evidence="5" id="KW-0143">Chaperone</keyword>
<dbReference type="PRINTS" id="PR00969">
    <property type="entry name" value="CHAPERONPILI"/>
</dbReference>
<dbReference type="EMBL" id="ADJX01000008">
    <property type="protein sequence ID" value="OSL47080.1"/>
    <property type="molecule type" value="Genomic_DNA"/>
</dbReference>
<keyword evidence="3 6" id="KW-0732">Signal</keyword>
<protein>
    <submittedName>
        <fullName evidence="9">Fimbrial chaperone protein</fullName>
    </submittedName>
</protein>
<evidence type="ECO:0000313" key="9">
    <source>
        <dbReference type="EMBL" id="OSL47080.1"/>
    </source>
</evidence>
<dbReference type="GeneID" id="86861483"/>
<gene>
    <name evidence="9" type="ORF">EATG_02167</name>
</gene>
<keyword evidence="4" id="KW-0574">Periplasm</keyword>
<accession>A0AAJ3NXG5</accession>
<dbReference type="PANTHER" id="PTHR30251">
    <property type="entry name" value="PILUS ASSEMBLY CHAPERONE"/>
    <property type="match status" value="1"/>
</dbReference>
<dbReference type="AlphaFoldDB" id="A0AAJ3NXG5"/>
<sequence>MKFKRLIIFISLLFSNLSFSQSNGINLAATRVVFDSKEANASLKINNNSEEKTWLLRSWVSAYNSDEKVKNFIITPPLYRINPSESFQLRINKINDILPEDRESVFRINVLAIPSHYNNDTQEKRDPGLQFAINNRIKLIYRPHNLNVPKKVDDAYKALIFLKSENQVHVKNPTPYYITMNDVKINGKSITSINDFMVSPFSTLIIPEKNAKAISYSTINDYGGETPIQNITL</sequence>
<dbReference type="PANTHER" id="PTHR30251:SF0">
    <property type="entry name" value="FIMBRIAL CHAPERONE PROTEIN ELFD-RELATED"/>
    <property type="match status" value="1"/>
</dbReference>
<dbReference type="InterPro" id="IPR016148">
    <property type="entry name" value="Pili_assmbl_chaperone_C"/>
</dbReference>
<evidence type="ECO:0000313" key="10">
    <source>
        <dbReference type="Proteomes" id="UP000243401"/>
    </source>
</evidence>
<comment type="caution">
    <text evidence="9">The sequence shown here is derived from an EMBL/GenBank/DDBJ whole genome shotgun (WGS) entry which is preliminary data.</text>
</comment>
<reference evidence="9 10" key="1">
    <citation type="submission" date="2010-04" db="EMBL/GenBank/DDBJ databases">
        <title>The Genome Sequence of Escherichia coli H605.</title>
        <authorList>
            <consortium name="The Broad Institute Genome Sequencing Platform"/>
            <consortium name="The Broad Institute Genome Sequencing Center for Infectious Disease"/>
            <person name="Feldgarden M."/>
            <person name="Gordon D.M."/>
            <person name="Johnson J.R."/>
            <person name="Johnston B.D."/>
            <person name="Young S."/>
            <person name="Zeng Q."/>
            <person name="Koehrsen M."/>
            <person name="Alvarado L."/>
            <person name="Berlin A.M."/>
            <person name="Borenstein D."/>
            <person name="Chapman S.B."/>
            <person name="Chen Z."/>
            <person name="Engels R."/>
            <person name="Freedman E."/>
            <person name="Gellesch M."/>
            <person name="Goldberg J."/>
            <person name="Griggs A."/>
            <person name="Gujja S."/>
            <person name="Heilman E.R."/>
            <person name="Heiman D.I."/>
            <person name="Hepburn T.A."/>
            <person name="Howarth C."/>
            <person name="Jen D."/>
            <person name="Larson L."/>
            <person name="Mehta T."/>
            <person name="Park D."/>
            <person name="Pearson M."/>
            <person name="Richards J."/>
            <person name="Roberts A."/>
            <person name="Saif S."/>
            <person name="Shea T.D."/>
            <person name="Shenoy N."/>
            <person name="Sisk P."/>
            <person name="Stolte C."/>
            <person name="Sykes S.N."/>
            <person name="Walk T."/>
            <person name="White J."/>
            <person name="Yandava C."/>
            <person name="Haas B."/>
            <person name="Henn M.R."/>
            <person name="Nusbaum C."/>
            <person name="Birren B."/>
        </authorList>
    </citation>
    <scope>NUCLEOTIDE SEQUENCE [LARGE SCALE GENOMIC DNA]</scope>
    <source>
        <strain evidence="9 10">H605</strain>
    </source>
</reference>
<dbReference type="InterPro" id="IPR013783">
    <property type="entry name" value="Ig-like_fold"/>
</dbReference>
<feature type="chain" id="PRO_5042568840" evidence="6">
    <location>
        <begin position="21"/>
        <end position="233"/>
    </location>
</feature>
<dbReference type="Gene3D" id="2.60.40.10">
    <property type="entry name" value="Immunoglobulins"/>
    <property type="match status" value="2"/>
</dbReference>
<dbReference type="GO" id="GO:0071555">
    <property type="term" value="P:cell wall organization"/>
    <property type="evidence" value="ECO:0007669"/>
    <property type="project" value="InterPro"/>
</dbReference>
<evidence type="ECO:0000259" key="7">
    <source>
        <dbReference type="Pfam" id="PF00345"/>
    </source>
</evidence>
<dbReference type="InterPro" id="IPR036316">
    <property type="entry name" value="Pili_assmbl_chap_C_dom_sf"/>
</dbReference>
<dbReference type="SUPFAM" id="SSF49584">
    <property type="entry name" value="Periplasmic chaperone C-domain"/>
    <property type="match status" value="1"/>
</dbReference>
<evidence type="ECO:0000256" key="6">
    <source>
        <dbReference type="SAM" id="SignalP"/>
    </source>
</evidence>
<evidence type="ECO:0000256" key="5">
    <source>
        <dbReference type="ARBA" id="ARBA00023186"/>
    </source>
</evidence>
<dbReference type="InterPro" id="IPR050643">
    <property type="entry name" value="Periplasmic_pilus_chap"/>
</dbReference>
<dbReference type="Pfam" id="PF02753">
    <property type="entry name" value="PapD_C"/>
    <property type="match status" value="1"/>
</dbReference>
<dbReference type="InterPro" id="IPR016147">
    <property type="entry name" value="Pili_assmbl_chaperone_N"/>
</dbReference>
<dbReference type="SUPFAM" id="SSF49354">
    <property type="entry name" value="PapD-like"/>
    <property type="match status" value="1"/>
</dbReference>
<evidence type="ECO:0000256" key="3">
    <source>
        <dbReference type="ARBA" id="ARBA00022729"/>
    </source>
</evidence>
<evidence type="ECO:0000256" key="1">
    <source>
        <dbReference type="ARBA" id="ARBA00004418"/>
    </source>
</evidence>
<dbReference type="RefSeq" id="WP_085461265.1">
    <property type="nucleotide sequence ID" value="NZ_ADJX01000008.1"/>
</dbReference>
<feature type="domain" description="Pili assembly chaperone N-terminal" evidence="7">
    <location>
        <begin position="24"/>
        <end position="146"/>
    </location>
</feature>
<dbReference type="Pfam" id="PF00345">
    <property type="entry name" value="PapD_N"/>
    <property type="match status" value="1"/>
</dbReference>